<evidence type="ECO:0000313" key="5">
    <source>
        <dbReference type="EMBL" id="RAR14698.1"/>
    </source>
</evidence>
<dbReference type="SUPFAM" id="SSF50104">
    <property type="entry name" value="Translation proteins SH3-like domain"/>
    <property type="match status" value="1"/>
</dbReference>
<dbReference type="EMBL" id="QGDH01000019">
    <property type="protein sequence ID" value="RAR14698.1"/>
    <property type="molecule type" value="Genomic_DNA"/>
</dbReference>
<dbReference type="Proteomes" id="UP000249619">
    <property type="component" value="Unassembled WGS sequence"/>
</dbReference>
<evidence type="ECO:0000256" key="3">
    <source>
        <dbReference type="ARBA" id="ARBA00023274"/>
    </source>
</evidence>
<feature type="region of interest" description="Disordered" evidence="4">
    <location>
        <begin position="324"/>
        <end position="377"/>
    </location>
</feature>
<dbReference type="InterPro" id="IPR014722">
    <property type="entry name" value="Rib_uL2_dom2"/>
</dbReference>
<dbReference type="InterPro" id="IPR008991">
    <property type="entry name" value="Translation_prot_SH3-like_sf"/>
</dbReference>
<dbReference type="AlphaFoldDB" id="A0A364NBJ1"/>
<dbReference type="GO" id="GO:0005840">
    <property type="term" value="C:ribosome"/>
    <property type="evidence" value="ECO:0007669"/>
    <property type="project" value="UniProtKB-KW"/>
</dbReference>
<dbReference type="PANTHER" id="PTHR12903">
    <property type="entry name" value="MITOCHONDRIAL RIBOSOMAL PROTEIN L24"/>
    <property type="match status" value="1"/>
</dbReference>
<evidence type="ECO:0000313" key="6">
    <source>
        <dbReference type="Proteomes" id="UP000249619"/>
    </source>
</evidence>
<comment type="similarity">
    <text evidence="1">Belongs to the universal ribosomal protein uL24 family.</text>
</comment>
<name>A0A364NBJ1_STELY</name>
<organism evidence="5 6">
    <name type="scientific">Stemphylium lycopersici</name>
    <name type="common">Tomato gray leaf spot disease fungus</name>
    <name type="synonym">Thyrospora lycopersici</name>
    <dbReference type="NCBI Taxonomy" id="183478"/>
    <lineage>
        <taxon>Eukaryota</taxon>
        <taxon>Fungi</taxon>
        <taxon>Dikarya</taxon>
        <taxon>Ascomycota</taxon>
        <taxon>Pezizomycotina</taxon>
        <taxon>Dothideomycetes</taxon>
        <taxon>Pleosporomycetidae</taxon>
        <taxon>Pleosporales</taxon>
        <taxon>Pleosporineae</taxon>
        <taxon>Pleosporaceae</taxon>
        <taxon>Stemphylium</taxon>
    </lineage>
</organism>
<dbReference type="STRING" id="183478.A0A364NBJ1"/>
<feature type="region of interest" description="Disordered" evidence="4">
    <location>
        <begin position="500"/>
        <end position="522"/>
    </location>
</feature>
<gene>
    <name evidence="5" type="ORF">DDE83_001921</name>
</gene>
<keyword evidence="3" id="KW-0687">Ribonucleoprotein</keyword>
<dbReference type="GO" id="GO:0006412">
    <property type="term" value="P:translation"/>
    <property type="evidence" value="ECO:0007669"/>
    <property type="project" value="InterPro"/>
</dbReference>
<evidence type="ECO:0000256" key="4">
    <source>
        <dbReference type="SAM" id="MobiDB-lite"/>
    </source>
</evidence>
<evidence type="ECO:0000256" key="1">
    <source>
        <dbReference type="ARBA" id="ARBA00010618"/>
    </source>
</evidence>
<accession>A0A364NBJ1</accession>
<dbReference type="InterPro" id="IPR003256">
    <property type="entry name" value="Ribosomal_uL24"/>
</dbReference>
<proteinExistence type="inferred from homology"/>
<dbReference type="GO" id="GO:0003723">
    <property type="term" value="F:RNA binding"/>
    <property type="evidence" value="ECO:0007669"/>
    <property type="project" value="InterPro"/>
</dbReference>
<dbReference type="Gene3D" id="2.30.30.30">
    <property type="match status" value="1"/>
</dbReference>
<reference evidence="6" key="1">
    <citation type="submission" date="2018-05" db="EMBL/GenBank/DDBJ databases">
        <title>Draft genome sequence of Stemphylium lycopersici strain CIDEFI 213.</title>
        <authorList>
            <person name="Medina R."/>
            <person name="Franco M.E.E."/>
            <person name="Lucentini C.G."/>
            <person name="Saparrat M.C.N."/>
            <person name="Balatti P.A."/>
        </authorList>
    </citation>
    <scope>NUCLEOTIDE SEQUENCE [LARGE SCALE GENOMIC DNA]</scope>
    <source>
        <strain evidence="6">CIDEFI 213</strain>
    </source>
</reference>
<keyword evidence="6" id="KW-1185">Reference proteome</keyword>
<comment type="caution">
    <text evidence="5">The sequence shown here is derived from an EMBL/GenBank/DDBJ whole genome shotgun (WGS) entry which is preliminary data.</text>
</comment>
<sequence length="522" mass="60043">MSQLVVRPGRNAARQAKKLKEIRKVKNAIQWHERERKKRQQVKQEQWDSKQAVIQRIMWENENIHKVRKSALANAKEDWKLGPLRPNRAVGPNADKYGALSSNQVQKPEIPVRTQKNRNMVREKKGLELEYPLVVDDKKYFPIVKQDRVVVLKGKDAGKIGVVQDVIERTHEVLVKGINMQYYDSSVFSAANEEMGPKHESEVPIPLASLRLVIPSEINQGGVKRYKDVIVEKIFMERHTTGIDPYTGTDYGNSEIPEEHQYDPRNGLPIFHRYIAGTNHRIEWPWEREELTEEVSVGEEKGADNRTWLKKTIATVSQPFSSLSRWRSSNKESREQDSTMALKSDGIAENLTEIEREQQGRFKSKPPQSKNDDVQEAWDGVDTTRNVVEGSQSMSYLLVAPPFPDTLGEELRNDIRDFSIKTKKEMSKDPDAPRSIKIPRHSEQGVLAREIAKEQKRAADAMKTPMQLRWEMEQRRKAEALKKQPLVDQESLLAALGQHMQKKATKPYLGKKQIPTQTQELD</sequence>
<dbReference type="GO" id="GO:1990904">
    <property type="term" value="C:ribonucleoprotein complex"/>
    <property type="evidence" value="ECO:0007669"/>
    <property type="project" value="UniProtKB-KW"/>
</dbReference>
<evidence type="ECO:0000256" key="2">
    <source>
        <dbReference type="ARBA" id="ARBA00022980"/>
    </source>
</evidence>
<keyword evidence="2" id="KW-0689">Ribosomal protein</keyword>
<dbReference type="GO" id="GO:0003735">
    <property type="term" value="F:structural constituent of ribosome"/>
    <property type="evidence" value="ECO:0007669"/>
    <property type="project" value="InterPro"/>
</dbReference>
<dbReference type="OrthoDB" id="359154at2759"/>
<dbReference type="CDD" id="cd06089">
    <property type="entry name" value="KOW_RPL26"/>
    <property type="match status" value="1"/>
</dbReference>
<protein>
    <submittedName>
        <fullName evidence="5">Kow motif domain-containing protein</fullName>
    </submittedName>
</protein>
<dbReference type="InterPro" id="IPR041988">
    <property type="entry name" value="Ribosomal_uL24_KOW"/>
</dbReference>